<evidence type="ECO:0000313" key="1">
    <source>
        <dbReference type="EMBL" id="QCX39902.1"/>
    </source>
</evidence>
<keyword evidence="2" id="KW-1185">Reference proteome</keyword>
<dbReference type="EMBL" id="CP040749">
    <property type="protein sequence ID" value="QCX39902.1"/>
    <property type="molecule type" value="Genomic_DNA"/>
</dbReference>
<accession>A0A5B7TYZ2</accession>
<evidence type="ECO:0000313" key="2">
    <source>
        <dbReference type="Proteomes" id="UP000306229"/>
    </source>
</evidence>
<dbReference type="AlphaFoldDB" id="A0A5B7TYZ2"/>
<proteinExistence type="predicted"/>
<name>A0A5B7TYZ2_9FLAO</name>
<dbReference type="KEGG" id="fbe:FF125_16190"/>
<dbReference type="Proteomes" id="UP000306229">
    <property type="component" value="Chromosome"/>
</dbReference>
<reference evidence="1 2" key="1">
    <citation type="submission" date="2019-05" db="EMBL/GenBank/DDBJ databases">
        <title>Algicella ahnfeltiae gen. nov., sp. nov., a novel marine bacterium of the family Flavobacteriaceae isolated from a red alga.</title>
        <authorList>
            <person name="Nedashkovskaya O.I."/>
            <person name="Kukhlevskiy A.D."/>
            <person name="Kim S.-G."/>
            <person name="Zhukova N.V."/>
            <person name="Mikhailov V.V."/>
        </authorList>
    </citation>
    <scope>NUCLEOTIDE SEQUENCE [LARGE SCALE GENOMIC DNA]</scope>
    <source>
        <strain evidence="1 2">10Alg115</strain>
    </source>
</reference>
<protein>
    <submittedName>
        <fullName evidence="1">Uncharacterized protein</fullName>
    </submittedName>
</protein>
<dbReference type="RefSeq" id="WP_138950761.1">
    <property type="nucleotide sequence ID" value="NZ_CP040749.1"/>
</dbReference>
<organism evidence="1 2">
    <name type="scientific">Aureibaculum algae</name>
    <dbReference type="NCBI Taxonomy" id="2584122"/>
    <lineage>
        <taxon>Bacteria</taxon>
        <taxon>Pseudomonadati</taxon>
        <taxon>Bacteroidota</taxon>
        <taxon>Flavobacteriia</taxon>
        <taxon>Flavobacteriales</taxon>
        <taxon>Flavobacteriaceae</taxon>
        <taxon>Aureibaculum</taxon>
    </lineage>
</organism>
<gene>
    <name evidence="1" type="ORF">FF125_16190</name>
</gene>
<sequence>MRKILFILFYFILFQAFSQVKLKDTLYVLYKEDTELIKTEKHKGTNVRNFGILLDIYKNEKFRDSIIERYRKRGGRSVPTYITFSGVRNFVVTDSLDKYKFTTIEDISKLKTKLGFNQKVFFIEKLECNKYMFHETNKTDN</sequence>